<evidence type="ECO:0000313" key="7">
    <source>
        <dbReference type="EMBL" id="KAG6447645.1"/>
    </source>
</evidence>
<proteinExistence type="predicted"/>
<keyword evidence="3 5" id="KW-0479">Metal-binding</keyword>
<evidence type="ECO:0000259" key="6">
    <source>
        <dbReference type="PROSITE" id="PS50089"/>
    </source>
</evidence>
<keyword evidence="3 5" id="KW-0863">Zinc-finger</keyword>
<dbReference type="SUPFAM" id="SSF52058">
    <property type="entry name" value="L domain-like"/>
    <property type="match status" value="1"/>
</dbReference>
<dbReference type="InterPro" id="IPR050216">
    <property type="entry name" value="LRR_domain-containing"/>
</dbReference>
<reference evidence="7" key="2">
    <citation type="submission" date="2020-12" db="EMBL/GenBank/DDBJ databases">
        <authorList>
            <person name="Kanost M."/>
        </authorList>
    </citation>
    <scope>NUCLEOTIDE SEQUENCE</scope>
</reference>
<feature type="domain" description="RING-type" evidence="6">
    <location>
        <begin position="658"/>
        <end position="694"/>
    </location>
</feature>
<dbReference type="Pfam" id="PF13920">
    <property type="entry name" value="zf-C3HC4_3"/>
    <property type="match status" value="1"/>
</dbReference>
<organism evidence="7 8">
    <name type="scientific">Manduca sexta</name>
    <name type="common">Tobacco hawkmoth</name>
    <name type="synonym">Tobacco hornworm</name>
    <dbReference type="NCBI Taxonomy" id="7130"/>
    <lineage>
        <taxon>Eukaryota</taxon>
        <taxon>Metazoa</taxon>
        <taxon>Ecdysozoa</taxon>
        <taxon>Arthropoda</taxon>
        <taxon>Hexapoda</taxon>
        <taxon>Insecta</taxon>
        <taxon>Pterygota</taxon>
        <taxon>Neoptera</taxon>
        <taxon>Endopterygota</taxon>
        <taxon>Lepidoptera</taxon>
        <taxon>Glossata</taxon>
        <taxon>Ditrysia</taxon>
        <taxon>Bombycoidea</taxon>
        <taxon>Sphingidae</taxon>
        <taxon>Sphinginae</taxon>
        <taxon>Sphingini</taxon>
        <taxon>Manduca</taxon>
    </lineage>
</organism>
<evidence type="ECO:0000256" key="1">
    <source>
        <dbReference type="ARBA" id="ARBA00022614"/>
    </source>
</evidence>
<dbReference type="SUPFAM" id="SSF57850">
    <property type="entry name" value="RING/U-box"/>
    <property type="match status" value="1"/>
</dbReference>
<dbReference type="GO" id="GO:0005737">
    <property type="term" value="C:cytoplasm"/>
    <property type="evidence" value="ECO:0007669"/>
    <property type="project" value="TreeGrafter"/>
</dbReference>
<evidence type="ECO:0000313" key="8">
    <source>
        <dbReference type="Proteomes" id="UP000791440"/>
    </source>
</evidence>
<sequence length="706" mass="80720">MGCGGSCIHKATMSLFGKNANNDTEIRAKLERKLYIAKESPEPDFDLSECHLQQVPSGTFSICKVYRKEYLYLQHNNLQSLEGGGQVADLYLIKVLNISYNKFTHLPIEIRYLVNLAELYVQDNMLRHIPDSIQHMQCLQILDVSKNSLKKLTPSLGKLKCLRKLIISDNKDLTELCPELCFASNLIHIELNGEQFTFPPENIATQNTEEIMKFLCTKMGIEFLPPIPIESEVLPIQSPNSIHNPFVKQHSITWEEQEAAIIEQENRIHKAAKEQRDKFLSKVLEEQLELDSEIAKVQEAKELERQKLIKAIQEDEKEIHCLVTNFIQFENLKPEIIQQQLAHEQAEHDRLLEITRQNYDNVKKSDVLRAMEMLIEDDYAIQYSKKYYEDSWNNIKQSMLVEDLEGSEKVAELLKAKDQSRLALVGQLLEDQDIQKAVVASLLERVDARCWSLNQEISLISSHLARLSVIEQEKKKLHIGYNYNELLQQRIHLVNLLDDLFAQQNKRRKQLIETLKEMESETDKTTDFWLKNYQKLIDSAPKTLLDVGKCLDPALANYLLQEGVIHCLPFLVKFLFSDCFLTDITVEKLKECGVSLSADRQGIIKAINCYVGSKSKNHNYEPSTSVEPSAPPDDDMEGNVSGVISTDKAESSVLESECVICMDAKCEVVFIPCGHMCCCQLCSNKKMEGCPMCRAFIERTIKVVVA</sequence>
<reference evidence="7" key="1">
    <citation type="journal article" date="2016" name="Insect Biochem. Mol. Biol.">
        <title>Multifaceted biological insights from a draft genome sequence of the tobacco hornworm moth, Manduca sexta.</title>
        <authorList>
            <person name="Kanost M.R."/>
            <person name="Arrese E.L."/>
            <person name="Cao X."/>
            <person name="Chen Y.R."/>
            <person name="Chellapilla S."/>
            <person name="Goldsmith M.R."/>
            <person name="Grosse-Wilde E."/>
            <person name="Heckel D.G."/>
            <person name="Herndon N."/>
            <person name="Jiang H."/>
            <person name="Papanicolaou A."/>
            <person name="Qu J."/>
            <person name="Soulages J.L."/>
            <person name="Vogel H."/>
            <person name="Walters J."/>
            <person name="Waterhouse R.M."/>
            <person name="Ahn S.J."/>
            <person name="Almeida F.C."/>
            <person name="An C."/>
            <person name="Aqrawi P."/>
            <person name="Bretschneider A."/>
            <person name="Bryant W.B."/>
            <person name="Bucks S."/>
            <person name="Chao H."/>
            <person name="Chevignon G."/>
            <person name="Christen J.M."/>
            <person name="Clarke D.F."/>
            <person name="Dittmer N.T."/>
            <person name="Ferguson L.C.F."/>
            <person name="Garavelou S."/>
            <person name="Gordon K.H.J."/>
            <person name="Gunaratna R.T."/>
            <person name="Han Y."/>
            <person name="Hauser F."/>
            <person name="He Y."/>
            <person name="Heidel-Fischer H."/>
            <person name="Hirsh A."/>
            <person name="Hu Y."/>
            <person name="Jiang H."/>
            <person name="Kalra D."/>
            <person name="Klinner C."/>
            <person name="Konig C."/>
            <person name="Kovar C."/>
            <person name="Kroll A.R."/>
            <person name="Kuwar S.S."/>
            <person name="Lee S.L."/>
            <person name="Lehman R."/>
            <person name="Li K."/>
            <person name="Li Z."/>
            <person name="Liang H."/>
            <person name="Lovelace S."/>
            <person name="Lu Z."/>
            <person name="Mansfield J.H."/>
            <person name="McCulloch K.J."/>
            <person name="Mathew T."/>
            <person name="Morton B."/>
            <person name="Muzny D.M."/>
            <person name="Neunemann D."/>
            <person name="Ongeri F."/>
            <person name="Pauchet Y."/>
            <person name="Pu L.L."/>
            <person name="Pyrousis I."/>
            <person name="Rao X.J."/>
            <person name="Redding A."/>
            <person name="Roesel C."/>
            <person name="Sanchez-Gracia A."/>
            <person name="Schaack S."/>
            <person name="Shukla A."/>
            <person name="Tetreau G."/>
            <person name="Wang Y."/>
            <person name="Xiong G.H."/>
            <person name="Traut W."/>
            <person name="Walsh T.K."/>
            <person name="Worley K.C."/>
            <person name="Wu D."/>
            <person name="Wu W."/>
            <person name="Wu Y.Q."/>
            <person name="Zhang X."/>
            <person name="Zou Z."/>
            <person name="Zucker H."/>
            <person name="Briscoe A.D."/>
            <person name="Burmester T."/>
            <person name="Clem R.J."/>
            <person name="Feyereisen R."/>
            <person name="Grimmelikhuijzen C.J.P."/>
            <person name="Hamodrakas S.J."/>
            <person name="Hansson B.S."/>
            <person name="Huguet E."/>
            <person name="Jermiin L.S."/>
            <person name="Lan Q."/>
            <person name="Lehman H.K."/>
            <person name="Lorenzen M."/>
            <person name="Merzendorfer H."/>
            <person name="Michalopoulos I."/>
            <person name="Morton D.B."/>
            <person name="Muthukrishnan S."/>
            <person name="Oakeshott J.G."/>
            <person name="Palmer W."/>
            <person name="Park Y."/>
            <person name="Passarelli A.L."/>
            <person name="Rozas J."/>
            <person name="Schwartz L.M."/>
            <person name="Smith W."/>
            <person name="Southgate A."/>
            <person name="Vilcinskas A."/>
            <person name="Vogt R."/>
            <person name="Wang P."/>
            <person name="Werren J."/>
            <person name="Yu X.Q."/>
            <person name="Zhou J.J."/>
            <person name="Brown S.J."/>
            <person name="Scherer S.E."/>
            <person name="Richards S."/>
            <person name="Blissard G.W."/>
        </authorList>
    </citation>
    <scope>NUCLEOTIDE SEQUENCE</scope>
</reference>
<name>A0A921YYT7_MANSE</name>
<dbReference type="SMART" id="SM00369">
    <property type="entry name" value="LRR_TYP"/>
    <property type="match status" value="3"/>
</dbReference>
<dbReference type="OrthoDB" id="1711136at2759"/>
<keyword evidence="2" id="KW-0677">Repeat</keyword>
<dbReference type="AlphaFoldDB" id="A0A921YYT7"/>
<dbReference type="PANTHER" id="PTHR48051">
    <property type="match status" value="1"/>
</dbReference>
<keyword evidence="4" id="KW-0862">Zinc</keyword>
<evidence type="ECO:0000256" key="4">
    <source>
        <dbReference type="ARBA" id="ARBA00022833"/>
    </source>
</evidence>
<protein>
    <recommendedName>
        <fullName evidence="6">RING-type domain-containing protein</fullName>
    </recommendedName>
</protein>
<evidence type="ECO:0000256" key="2">
    <source>
        <dbReference type="ARBA" id="ARBA00022737"/>
    </source>
</evidence>
<dbReference type="PROSITE" id="PS50089">
    <property type="entry name" value="ZF_RING_2"/>
    <property type="match status" value="1"/>
</dbReference>
<accession>A0A921YYT7</accession>
<dbReference type="Proteomes" id="UP000791440">
    <property type="component" value="Unassembled WGS sequence"/>
</dbReference>
<dbReference type="Gene3D" id="3.30.40.10">
    <property type="entry name" value="Zinc/RING finger domain, C3HC4 (zinc finger)"/>
    <property type="match status" value="1"/>
</dbReference>
<dbReference type="InterPro" id="IPR013083">
    <property type="entry name" value="Znf_RING/FYVE/PHD"/>
</dbReference>
<keyword evidence="8" id="KW-1185">Reference proteome</keyword>
<dbReference type="Gene3D" id="3.80.10.10">
    <property type="entry name" value="Ribonuclease Inhibitor"/>
    <property type="match status" value="1"/>
</dbReference>
<dbReference type="GO" id="GO:0008270">
    <property type="term" value="F:zinc ion binding"/>
    <property type="evidence" value="ECO:0007669"/>
    <property type="project" value="UniProtKB-KW"/>
</dbReference>
<dbReference type="EMBL" id="JH668346">
    <property type="protein sequence ID" value="KAG6447645.1"/>
    <property type="molecule type" value="Genomic_DNA"/>
</dbReference>
<comment type="caution">
    <text evidence="7">The sequence shown here is derived from an EMBL/GenBank/DDBJ whole genome shotgun (WGS) entry which is preliminary data.</text>
</comment>
<dbReference type="Pfam" id="PF13855">
    <property type="entry name" value="LRR_8"/>
    <property type="match status" value="1"/>
</dbReference>
<dbReference type="CDD" id="cd16515">
    <property type="entry name" value="RING-HC_LRSAM1"/>
    <property type="match status" value="1"/>
</dbReference>
<keyword evidence="1" id="KW-0433">Leucine-rich repeat</keyword>
<dbReference type="InterPro" id="IPR032675">
    <property type="entry name" value="LRR_dom_sf"/>
</dbReference>
<evidence type="ECO:0000256" key="3">
    <source>
        <dbReference type="ARBA" id="ARBA00022771"/>
    </source>
</evidence>
<dbReference type="PANTHER" id="PTHR48051:SF47">
    <property type="entry name" value="LEUCINE RICH REPEAT AND STERILE ALPHA MOTIF CONTAINING 1"/>
    <property type="match status" value="1"/>
</dbReference>
<evidence type="ECO:0000256" key="5">
    <source>
        <dbReference type="PROSITE-ProRule" id="PRU00175"/>
    </source>
</evidence>
<dbReference type="InterPro" id="IPR003591">
    <property type="entry name" value="Leu-rich_rpt_typical-subtyp"/>
</dbReference>
<dbReference type="InterPro" id="IPR001841">
    <property type="entry name" value="Znf_RING"/>
</dbReference>
<dbReference type="InterPro" id="IPR001611">
    <property type="entry name" value="Leu-rich_rpt"/>
</dbReference>
<gene>
    <name evidence="7" type="ORF">O3G_MSEX005035</name>
</gene>